<reference evidence="15" key="1">
    <citation type="journal article" date="2013" name="Nat. Genet.">
        <title>The draft genomes of soft-shell turtle and green sea turtle yield insights into the development and evolution of the turtle-specific body plan.</title>
        <authorList>
            <person name="Wang Z."/>
            <person name="Pascual-Anaya J."/>
            <person name="Zadissa A."/>
            <person name="Li W."/>
            <person name="Niimura Y."/>
            <person name="Huang Z."/>
            <person name="Li C."/>
            <person name="White S."/>
            <person name="Xiong Z."/>
            <person name="Fang D."/>
            <person name="Wang B."/>
            <person name="Ming Y."/>
            <person name="Chen Y."/>
            <person name="Zheng Y."/>
            <person name="Kuraku S."/>
            <person name="Pignatelli M."/>
            <person name="Herrero J."/>
            <person name="Beal K."/>
            <person name="Nozawa M."/>
            <person name="Li Q."/>
            <person name="Wang J."/>
            <person name="Zhang H."/>
            <person name="Yu L."/>
            <person name="Shigenobu S."/>
            <person name="Wang J."/>
            <person name="Liu J."/>
            <person name="Flicek P."/>
            <person name="Searle S."/>
            <person name="Wang J."/>
            <person name="Kuratani S."/>
            <person name="Yin Y."/>
            <person name="Aken B."/>
            <person name="Zhang G."/>
            <person name="Irie N."/>
        </authorList>
    </citation>
    <scope>NUCLEOTIDE SEQUENCE [LARGE SCALE GENOMIC DNA]</scope>
</reference>
<keyword evidence="8" id="KW-0131">Cell cycle</keyword>
<dbReference type="PANTHER" id="PTHR16040:SF5">
    <property type="entry name" value="BOREALIN-2-RELATED"/>
    <property type="match status" value="1"/>
</dbReference>
<feature type="region of interest" description="Disordered" evidence="11">
    <location>
        <begin position="1"/>
        <end position="26"/>
    </location>
</feature>
<keyword evidence="7" id="KW-0539">Nucleus</keyword>
<accession>M7BFE6</accession>
<dbReference type="GO" id="GO:0000070">
    <property type="term" value="P:mitotic sister chromatid segregation"/>
    <property type="evidence" value="ECO:0007669"/>
    <property type="project" value="TreeGrafter"/>
</dbReference>
<evidence type="ECO:0000256" key="3">
    <source>
        <dbReference type="ARBA" id="ARBA00009914"/>
    </source>
</evidence>
<evidence type="ECO:0000259" key="13">
    <source>
        <dbReference type="Pfam" id="PF10512"/>
    </source>
</evidence>
<keyword evidence="15" id="KW-1185">Reference proteome</keyword>
<evidence type="ECO:0000256" key="6">
    <source>
        <dbReference type="ARBA" id="ARBA00022776"/>
    </source>
</evidence>
<keyword evidence="10" id="KW-0175">Coiled coil</keyword>
<dbReference type="InterPro" id="IPR046466">
    <property type="entry name" value="Borealin_C"/>
</dbReference>
<dbReference type="GO" id="GO:0032133">
    <property type="term" value="C:chromosome passenger complex"/>
    <property type="evidence" value="ECO:0007669"/>
    <property type="project" value="TreeGrafter"/>
</dbReference>
<evidence type="ECO:0000256" key="5">
    <source>
        <dbReference type="ARBA" id="ARBA00022618"/>
    </source>
</evidence>
<dbReference type="EMBL" id="KB527134">
    <property type="protein sequence ID" value="EMP35919.1"/>
    <property type="molecule type" value="Genomic_DNA"/>
</dbReference>
<dbReference type="InterPro" id="IPR018867">
    <property type="entry name" value="Cell_div_borealin"/>
</dbReference>
<dbReference type="PANTHER" id="PTHR16040">
    <property type="entry name" value="AUSTRALIN, ISOFORM A-RELATED"/>
    <property type="match status" value="1"/>
</dbReference>
<organism evidence="14 15">
    <name type="scientific">Chelonia mydas</name>
    <name type="common">Green sea-turtle</name>
    <name type="synonym">Chelonia agassizi</name>
    <dbReference type="NCBI Taxonomy" id="8469"/>
    <lineage>
        <taxon>Eukaryota</taxon>
        <taxon>Metazoa</taxon>
        <taxon>Chordata</taxon>
        <taxon>Craniata</taxon>
        <taxon>Vertebrata</taxon>
        <taxon>Euteleostomi</taxon>
        <taxon>Archelosauria</taxon>
        <taxon>Testudinata</taxon>
        <taxon>Testudines</taxon>
        <taxon>Cryptodira</taxon>
        <taxon>Durocryptodira</taxon>
        <taxon>Americhelydia</taxon>
        <taxon>Chelonioidea</taxon>
        <taxon>Cheloniidae</taxon>
        <taxon>Chelonia</taxon>
    </lineage>
</organism>
<dbReference type="GO" id="GO:0051301">
    <property type="term" value="P:cell division"/>
    <property type="evidence" value="ECO:0007669"/>
    <property type="project" value="UniProtKB-KW"/>
</dbReference>
<keyword evidence="9" id="KW-0137">Centromere</keyword>
<evidence type="ECO:0000256" key="1">
    <source>
        <dbReference type="ARBA" id="ARBA00004123"/>
    </source>
</evidence>
<dbReference type="GO" id="GO:0005634">
    <property type="term" value="C:nucleus"/>
    <property type="evidence" value="ECO:0007669"/>
    <property type="project" value="UniProtKB-SubCell"/>
</dbReference>
<keyword evidence="4" id="KW-0158">Chromosome</keyword>
<sequence length="315" mass="34742">MPPKKYLAAGKKRSADSGVETERGALTKEQKDQRISLFLRGFNQQAKDNLQEMKKEIDSLMQTAEKAFRVELLKMPVAVRKMKRKDLLNLQGGEEAAVVAAAVVANDCSVEDIPNTRLVRNCSKRVKVTTIVEYKDEENVPAKKASQKVSKTKSLVSLASGIHLKENHSLSRSACSTPNVRHFKAPTSDRTAANYKSAPRVSRRLPQIAVSRTVPVKEKVQAMSLRSNSVPREKAVPFVNIPLADGKTLCSAGEDLRNINVELLNDDTVQHIHNLVFRNSLIQHPEALLVCTVLTQAASSLSCNPYGVNEPGIRL</sequence>
<dbReference type="Gene3D" id="6.10.250.1900">
    <property type="match status" value="1"/>
</dbReference>
<evidence type="ECO:0000259" key="12">
    <source>
        <dbReference type="Pfam" id="PF10444"/>
    </source>
</evidence>
<evidence type="ECO:0000256" key="2">
    <source>
        <dbReference type="ARBA" id="ARBA00004584"/>
    </source>
</evidence>
<evidence type="ECO:0000256" key="11">
    <source>
        <dbReference type="SAM" id="MobiDB-lite"/>
    </source>
</evidence>
<evidence type="ECO:0000256" key="9">
    <source>
        <dbReference type="ARBA" id="ARBA00023328"/>
    </source>
</evidence>
<dbReference type="Pfam" id="PF10444">
    <property type="entry name" value="Nbl1_Borealin_N"/>
    <property type="match status" value="1"/>
</dbReference>
<evidence type="ECO:0000256" key="8">
    <source>
        <dbReference type="ARBA" id="ARBA00023306"/>
    </source>
</evidence>
<evidence type="ECO:0000313" key="15">
    <source>
        <dbReference type="Proteomes" id="UP000031443"/>
    </source>
</evidence>
<comment type="similarity">
    <text evidence="3">Belongs to the borealin family.</text>
</comment>
<dbReference type="InterPro" id="IPR018851">
    <property type="entry name" value="Borealin_N"/>
</dbReference>
<dbReference type="GO" id="GO:0051233">
    <property type="term" value="C:spindle midzone"/>
    <property type="evidence" value="ECO:0007669"/>
    <property type="project" value="TreeGrafter"/>
</dbReference>
<gene>
    <name evidence="14" type="ORF">UY3_06885</name>
</gene>
<comment type="subcellular location">
    <subcellularLocation>
        <location evidence="2">Chromosome</location>
        <location evidence="2">Centromere</location>
    </subcellularLocation>
    <subcellularLocation>
        <location evidence="1">Nucleus</location>
    </subcellularLocation>
</comment>
<evidence type="ECO:0000256" key="10">
    <source>
        <dbReference type="SAM" id="Coils"/>
    </source>
</evidence>
<dbReference type="AlphaFoldDB" id="M7BFE6"/>
<feature type="domain" description="Borealin C-terminal" evidence="13">
    <location>
        <begin position="170"/>
        <end position="276"/>
    </location>
</feature>
<dbReference type="Proteomes" id="UP000031443">
    <property type="component" value="Unassembled WGS sequence"/>
</dbReference>
<dbReference type="eggNOG" id="ENOG502S23P">
    <property type="taxonomic scope" value="Eukaryota"/>
</dbReference>
<name>M7BFE6_CHEMY</name>
<dbReference type="Gene3D" id="6.10.140.560">
    <property type="match status" value="1"/>
</dbReference>
<dbReference type="Pfam" id="PF10512">
    <property type="entry name" value="Borealin"/>
    <property type="match status" value="1"/>
</dbReference>
<evidence type="ECO:0000256" key="4">
    <source>
        <dbReference type="ARBA" id="ARBA00022454"/>
    </source>
</evidence>
<proteinExistence type="inferred from homology"/>
<keyword evidence="6" id="KW-0498">Mitosis</keyword>
<evidence type="ECO:0000256" key="7">
    <source>
        <dbReference type="ARBA" id="ARBA00023242"/>
    </source>
</evidence>
<feature type="coiled-coil region" evidence="10">
    <location>
        <begin position="43"/>
        <end position="70"/>
    </location>
</feature>
<dbReference type="GO" id="GO:0000775">
    <property type="term" value="C:chromosome, centromeric region"/>
    <property type="evidence" value="ECO:0007669"/>
    <property type="project" value="UniProtKB-SubCell"/>
</dbReference>
<keyword evidence="5" id="KW-0132">Cell division</keyword>
<evidence type="ECO:0000313" key="14">
    <source>
        <dbReference type="EMBL" id="EMP35919.1"/>
    </source>
</evidence>
<feature type="domain" description="Borealin N-terminal" evidence="12">
    <location>
        <begin position="35"/>
        <end position="89"/>
    </location>
</feature>
<protein>
    <submittedName>
        <fullName evidence="14">Borealin-2</fullName>
    </submittedName>
</protein>